<evidence type="ECO:0000313" key="3">
    <source>
        <dbReference type="Proteomes" id="UP000030661"/>
    </source>
</evidence>
<dbReference type="eggNOG" id="ENOG5032R5W">
    <property type="taxonomic scope" value="Bacteria"/>
</dbReference>
<feature type="transmembrane region" description="Helical" evidence="1">
    <location>
        <begin position="21"/>
        <end position="40"/>
    </location>
</feature>
<reference evidence="2" key="1">
    <citation type="journal article" date="2015" name="PeerJ">
        <title>First genomic representation of candidate bacterial phylum KSB3 points to enhanced environmental sensing as a trigger of wastewater bulking.</title>
        <authorList>
            <person name="Sekiguchi Y."/>
            <person name="Ohashi A."/>
            <person name="Parks D.H."/>
            <person name="Yamauchi T."/>
            <person name="Tyson G.W."/>
            <person name="Hugenholtz P."/>
        </authorList>
    </citation>
    <scope>NUCLEOTIDE SEQUENCE [LARGE SCALE GENOMIC DNA]</scope>
</reference>
<accession>A0A081BZF9</accession>
<dbReference type="HOGENOM" id="CLU_1065349_0_0_0"/>
<feature type="transmembrane region" description="Helical" evidence="1">
    <location>
        <begin position="185"/>
        <end position="205"/>
    </location>
</feature>
<keyword evidence="1" id="KW-0472">Membrane</keyword>
<dbReference type="STRING" id="1499967.U27_04681"/>
<keyword evidence="1" id="KW-1133">Transmembrane helix</keyword>
<feature type="transmembrane region" description="Helical" evidence="1">
    <location>
        <begin position="160"/>
        <end position="179"/>
    </location>
</feature>
<feature type="transmembrane region" description="Helical" evidence="1">
    <location>
        <begin position="91"/>
        <end position="113"/>
    </location>
</feature>
<dbReference type="AlphaFoldDB" id="A0A081BZF9"/>
<gene>
    <name evidence="2" type="ORF">U27_04681</name>
</gene>
<evidence type="ECO:0008006" key="4">
    <source>
        <dbReference type="Google" id="ProtNLM"/>
    </source>
</evidence>
<evidence type="ECO:0000313" key="2">
    <source>
        <dbReference type="EMBL" id="GAK57714.1"/>
    </source>
</evidence>
<feature type="transmembrane region" description="Helical" evidence="1">
    <location>
        <begin position="46"/>
        <end position="70"/>
    </location>
</feature>
<evidence type="ECO:0000256" key="1">
    <source>
        <dbReference type="SAM" id="Phobius"/>
    </source>
</evidence>
<feature type="transmembrane region" description="Helical" evidence="1">
    <location>
        <begin position="119"/>
        <end position="140"/>
    </location>
</feature>
<protein>
    <recommendedName>
        <fullName evidence="4">DUF624 domain-containing protein</fullName>
    </recommendedName>
</protein>
<organism evidence="2">
    <name type="scientific">Vecturithrix granuli</name>
    <dbReference type="NCBI Taxonomy" id="1499967"/>
    <lineage>
        <taxon>Bacteria</taxon>
        <taxon>Candidatus Moduliflexota</taxon>
        <taxon>Candidatus Vecturitrichia</taxon>
        <taxon>Candidatus Vecturitrichales</taxon>
        <taxon>Candidatus Vecturitrichaceae</taxon>
        <taxon>Candidatus Vecturithrix</taxon>
    </lineage>
</organism>
<keyword evidence="1" id="KW-0812">Transmembrane</keyword>
<dbReference type="EMBL" id="DF820466">
    <property type="protein sequence ID" value="GAK57714.1"/>
    <property type="molecule type" value="Genomic_DNA"/>
</dbReference>
<name>A0A081BZF9_VECG1</name>
<proteinExistence type="predicted"/>
<keyword evidence="3" id="KW-1185">Reference proteome</keyword>
<dbReference type="Proteomes" id="UP000030661">
    <property type="component" value="Unassembled WGS sequence"/>
</dbReference>
<sequence length="257" mass="29861">MIWFTIKKTFFDLWDHLFSIFMLNFGGVLLFGLLLYLFQFLSVQPLLSVCGAGIALLIFGQYLGVAALMTREISDYVTPDVKQVFRYLREVWKASLVFSVLVALQLLIVLVILPWYLHIGGLIGMAIMSIIFWSSVLWWLASQYYFPLHSRIERRPGKMIFKCFILLFDNPVFTLVLAAGTLLMAALSLITAFLFPGIGGILLWHQVGGKLRFYKYEYLEQHPETNRAPIPWETLLHEERERVGKRTLRNMIFPWKE</sequence>